<sequence length="96" mass="10643">MGTHMADMSGLVPFLDGCICRQIEGEGESADDAQWEVTGVVSGVSYNNWRTEIMWLLEPVPLPPVRALCLTALRTPLRQAVRESVDRCIDMLVEVP</sequence>
<organism evidence="1 2">
    <name type="scientific">Kipferlia bialata</name>
    <dbReference type="NCBI Taxonomy" id="797122"/>
    <lineage>
        <taxon>Eukaryota</taxon>
        <taxon>Metamonada</taxon>
        <taxon>Carpediemonas-like organisms</taxon>
        <taxon>Kipferlia</taxon>
    </lineage>
</organism>
<evidence type="ECO:0000313" key="2">
    <source>
        <dbReference type="Proteomes" id="UP000265618"/>
    </source>
</evidence>
<name>A0A9K3DDW6_9EUKA</name>
<evidence type="ECO:0000313" key="1">
    <source>
        <dbReference type="EMBL" id="GIQ92198.1"/>
    </source>
</evidence>
<reference evidence="1 2" key="1">
    <citation type="journal article" date="2018" name="PLoS ONE">
        <title>The draft genome of Kipferlia bialata reveals reductive genome evolution in fornicate parasites.</title>
        <authorList>
            <person name="Tanifuji G."/>
            <person name="Takabayashi S."/>
            <person name="Kume K."/>
            <person name="Takagi M."/>
            <person name="Nakayama T."/>
            <person name="Kamikawa R."/>
            <person name="Inagaki Y."/>
            <person name="Hashimoto T."/>
        </authorList>
    </citation>
    <scope>NUCLEOTIDE SEQUENCE [LARGE SCALE GENOMIC DNA]</scope>
    <source>
        <strain evidence="1">NY0173</strain>
    </source>
</reference>
<dbReference type="AlphaFoldDB" id="A0A9K3DDW6"/>
<accession>A0A9K3DDW6</accession>
<proteinExistence type="predicted"/>
<protein>
    <submittedName>
        <fullName evidence="1">Uncharacterized protein</fullName>
    </submittedName>
</protein>
<keyword evidence="2" id="KW-1185">Reference proteome</keyword>
<dbReference type="EMBL" id="BDIP01009179">
    <property type="protein sequence ID" value="GIQ92198.1"/>
    <property type="molecule type" value="Genomic_DNA"/>
</dbReference>
<comment type="caution">
    <text evidence="1">The sequence shown here is derived from an EMBL/GenBank/DDBJ whole genome shotgun (WGS) entry which is preliminary data.</text>
</comment>
<gene>
    <name evidence="1" type="ORF">KIPB_015838</name>
</gene>
<dbReference type="Proteomes" id="UP000265618">
    <property type="component" value="Unassembled WGS sequence"/>
</dbReference>